<dbReference type="PANTHER" id="PTHR44858:SF1">
    <property type="entry name" value="UDP-N-ACETYLGLUCOSAMINE--PEPTIDE N-ACETYLGLUCOSAMINYLTRANSFERASE SPINDLY-RELATED"/>
    <property type="match status" value="1"/>
</dbReference>
<dbReference type="RefSeq" id="WP_382168039.1">
    <property type="nucleotide sequence ID" value="NZ_JBHTBR010000005.1"/>
</dbReference>
<dbReference type="SUPFAM" id="SSF48452">
    <property type="entry name" value="TPR-like"/>
    <property type="match status" value="1"/>
</dbReference>
<feature type="repeat" description="TPR" evidence="3">
    <location>
        <begin position="85"/>
        <end position="118"/>
    </location>
</feature>
<dbReference type="InterPro" id="IPR050498">
    <property type="entry name" value="Ycf3"/>
</dbReference>
<evidence type="ECO:0000313" key="5">
    <source>
        <dbReference type="Proteomes" id="UP001596492"/>
    </source>
</evidence>
<evidence type="ECO:0000313" key="4">
    <source>
        <dbReference type="EMBL" id="MFC7292535.1"/>
    </source>
</evidence>
<dbReference type="InterPro" id="IPR011990">
    <property type="entry name" value="TPR-like_helical_dom_sf"/>
</dbReference>
<gene>
    <name evidence="4" type="ORF">ACFQS8_12965</name>
</gene>
<dbReference type="EMBL" id="JBHTBR010000005">
    <property type="protein sequence ID" value="MFC7292535.1"/>
    <property type="molecule type" value="Genomic_DNA"/>
</dbReference>
<dbReference type="PROSITE" id="PS50005">
    <property type="entry name" value="TPR"/>
    <property type="match status" value="1"/>
</dbReference>
<proteinExistence type="predicted"/>
<dbReference type="InterPro" id="IPR019734">
    <property type="entry name" value="TPR_rpt"/>
</dbReference>
<evidence type="ECO:0000256" key="1">
    <source>
        <dbReference type="ARBA" id="ARBA00022737"/>
    </source>
</evidence>
<dbReference type="Pfam" id="PF00515">
    <property type="entry name" value="TPR_1"/>
    <property type="match status" value="1"/>
</dbReference>
<sequence>MGLTHSALADSPTSPAQRLLDKLAVAKTEQEANFLYQDIIAAWLDSGGPTVDILMQRGVDAHGHEDLDLARDMFDRIILIEPDLAEAWYRRGTVFYAQGKFDEAILDFEQTLKLEPRHFEAWLGLAAIFEGVEHREAALNAYRQVLIYHPYSRFAKQGVTRLEPLIEGRAL</sequence>
<comment type="caution">
    <text evidence="4">The sequence shown here is derived from an EMBL/GenBank/DDBJ whole genome shotgun (WGS) entry which is preliminary data.</text>
</comment>
<name>A0ABW2INY6_9PROT</name>
<evidence type="ECO:0000256" key="2">
    <source>
        <dbReference type="ARBA" id="ARBA00022803"/>
    </source>
</evidence>
<dbReference type="SMART" id="SM00028">
    <property type="entry name" value="TPR"/>
    <property type="match status" value="3"/>
</dbReference>
<keyword evidence="1" id="KW-0677">Repeat</keyword>
<organism evidence="4 5">
    <name type="scientific">Hirschia litorea</name>
    <dbReference type="NCBI Taxonomy" id="1199156"/>
    <lineage>
        <taxon>Bacteria</taxon>
        <taxon>Pseudomonadati</taxon>
        <taxon>Pseudomonadota</taxon>
        <taxon>Alphaproteobacteria</taxon>
        <taxon>Hyphomonadales</taxon>
        <taxon>Hyphomonadaceae</taxon>
        <taxon>Hirschia</taxon>
    </lineage>
</organism>
<accession>A0ABW2INY6</accession>
<dbReference type="Proteomes" id="UP001596492">
    <property type="component" value="Unassembled WGS sequence"/>
</dbReference>
<keyword evidence="5" id="KW-1185">Reference proteome</keyword>
<protein>
    <submittedName>
        <fullName evidence="4">Tetratricopeptide repeat protein</fullName>
    </submittedName>
</protein>
<reference evidence="5" key="1">
    <citation type="journal article" date="2019" name="Int. J. Syst. Evol. Microbiol.">
        <title>The Global Catalogue of Microorganisms (GCM) 10K type strain sequencing project: providing services to taxonomists for standard genome sequencing and annotation.</title>
        <authorList>
            <consortium name="The Broad Institute Genomics Platform"/>
            <consortium name="The Broad Institute Genome Sequencing Center for Infectious Disease"/>
            <person name="Wu L."/>
            <person name="Ma J."/>
        </authorList>
    </citation>
    <scope>NUCLEOTIDE SEQUENCE [LARGE SCALE GENOMIC DNA]</scope>
    <source>
        <strain evidence="5">CCUG 51308</strain>
    </source>
</reference>
<dbReference type="PANTHER" id="PTHR44858">
    <property type="entry name" value="TETRATRICOPEPTIDE REPEAT PROTEIN 6"/>
    <property type="match status" value="1"/>
</dbReference>
<keyword evidence="2 3" id="KW-0802">TPR repeat</keyword>
<dbReference type="Gene3D" id="1.25.40.10">
    <property type="entry name" value="Tetratricopeptide repeat domain"/>
    <property type="match status" value="1"/>
</dbReference>
<evidence type="ECO:0000256" key="3">
    <source>
        <dbReference type="PROSITE-ProRule" id="PRU00339"/>
    </source>
</evidence>
<dbReference type="PROSITE" id="PS50293">
    <property type="entry name" value="TPR_REGION"/>
    <property type="match status" value="1"/>
</dbReference>